<evidence type="ECO:0000259" key="28">
    <source>
        <dbReference type="Pfam" id="PF00905"/>
    </source>
</evidence>
<keyword evidence="17" id="KW-0573">Peptidoglycan synthesis</keyword>
<keyword evidence="12" id="KW-0808">Transferase</keyword>
<evidence type="ECO:0000256" key="19">
    <source>
        <dbReference type="ARBA" id="ARBA00023136"/>
    </source>
</evidence>
<dbReference type="Gene3D" id="1.10.3810.10">
    <property type="entry name" value="Biosynthetic peptidoglycan transglycosylase-like"/>
    <property type="match status" value="1"/>
</dbReference>
<keyword evidence="14" id="KW-0378">Hydrolase</keyword>
<evidence type="ECO:0000256" key="8">
    <source>
        <dbReference type="ARBA" id="ARBA00022519"/>
    </source>
</evidence>
<evidence type="ECO:0000256" key="20">
    <source>
        <dbReference type="ARBA" id="ARBA00023251"/>
    </source>
</evidence>
<keyword evidence="11" id="KW-0328">Glycosyltransferase</keyword>
<keyword evidence="9" id="KW-0121">Carboxypeptidase</keyword>
<evidence type="ECO:0000256" key="11">
    <source>
        <dbReference type="ARBA" id="ARBA00022676"/>
    </source>
</evidence>
<evidence type="ECO:0000256" key="27">
    <source>
        <dbReference type="SAM" id="Phobius"/>
    </source>
</evidence>
<dbReference type="Pfam" id="PF00912">
    <property type="entry name" value="Transgly"/>
    <property type="match status" value="1"/>
</dbReference>
<keyword evidence="7" id="KW-1003">Cell membrane</keyword>
<feature type="compositionally biased region" description="Basic and acidic residues" evidence="26">
    <location>
        <begin position="793"/>
        <end position="805"/>
    </location>
</feature>
<evidence type="ECO:0000259" key="30">
    <source>
        <dbReference type="Pfam" id="PF17092"/>
    </source>
</evidence>
<feature type="domain" description="Penicillin-binding protein transpeptidase" evidence="28">
    <location>
        <begin position="448"/>
        <end position="699"/>
    </location>
</feature>
<evidence type="ECO:0000256" key="1">
    <source>
        <dbReference type="ARBA" id="ARBA00004249"/>
    </source>
</evidence>
<keyword evidence="8" id="KW-0997">Cell inner membrane</keyword>
<name>A0ABU8X3T8_9BURK</name>
<dbReference type="InterPro" id="IPR031376">
    <property type="entry name" value="PCB_OB"/>
</dbReference>
<dbReference type="Proteomes" id="UP001367030">
    <property type="component" value="Unassembled WGS sequence"/>
</dbReference>
<dbReference type="EMBL" id="JBBKZS010000002">
    <property type="protein sequence ID" value="MEJ8854401.1"/>
    <property type="molecule type" value="Genomic_DNA"/>
</dbReference>
<dbReference type="Pfam" id="PF00905">
    <property type="entry name" value="Transpeptidase"/>
    <property type="match status" value="1"/>
</dbReference>
<sequence length="805" mass="87752">MPEKTKASGPAKTAPARPKRPTWITWLLRFFLWTAGLAMAGVLSILFVVAVALAVAYPNLPDISELADYRPKLPLRVFSSEGIQIGEFGEERRNLTPIDTIPKVMKDAVLAAEDARFYSHGGVDYKGMLRAGLANLNKVKSQGASTITMQVARNVYLSSEKTLTRKIYEILLTFKLEHLLTKDQILEIYLNQIYLGNRAYGFAAASEAYFGKPLKDITIAQAAMLAGLPKAPGANNPVNNPTRARGRQLYVIDRMQDAGFITAEQADEARKEEPVLRDAQDPNRLHAEYVAETVRQLMYAQYGDTTYTRGLKVYTTLVAADQAAAYKALRKGIMDYERRQIYRGPEKFVDLPQNPKELDDAVDDALSDHPDNGDVMSAVVLKASPKEVTAVRGNGETLTISGDGLRPAQSGLADKAAPNIRIRRGAVIRVAKTPKNTWEITQLPEVEGAFVAMDPRDGAIKALIGGFDFDKNKFNHVTQAWRQPGSSFKPFIYSAALEKGFSPATVINDAPLFFDAGTTGGQPWEPKNYDGGFEGPMSMRRALMKSKNMVSIRILQSIGTHYAQDWVTNFGFDRDKHPAYLPMALGAGSVTPMQMASAYSVFANGGYRVAPVLVTRVTDHKDKVLVDRQPPVLNESMRAIPARNAWIMDSLLQSVASGGTAAKAQATLKRTDLYGKTGTTNDSLDAWFAGFQPTMTAIAWMGYDTPRKLGDKETGGGLSLPIWISFMETALKGVPVAELPAPSGVVQVGGEWYFDDYAPGRGVASLGVDTSGSGSAPAAESLTGAPVAPPAQPEERNRILDLFRN</sequence>
<dbReference type="InterPro" id="IPR012338">
    <property type="entry name" value="Beta-lactam/transpept-like"/>
</dbReference>
<keyword evidence="22" id="KW-0961">Cell wall biogenesis/degradation</keyword>
<dbReference type="InterPro" id="IPR023346">
    <property type="entry name" value="Lysozyme-like_dom_sf"/>
</dbReference>
<evidence type="ECO:0000256" key="14">
    <source>
        <dbReference type="ARBA" id="ARBA00022801"/>
    </source>
</evidence>
<organism evidence="31 32">
    <name type="scientific">Variovorax robiniae</name>
    <dbReference type="NCBI Taxonomy" id="1836199"/>
    <lineage>
        <taxon>Bacteria</taxon>
        <taxon>Pseudomonadati</taxon>
        <taxon>Pseudomonadota</taxon>
        <taxon>Betaproteobacteria</taxon>
        <taxon>Burkholderiales</taxon>
        <taxon>Comamonadaceae</taxon>
        <taxon>Variovorax</taxon>
    </lineage>
</organism>
<comment type="similarity">
    <text evidence="3">In the C-terminal section; belongs to the transpeptidase family.</text>
</comment>
<evidence type="ECO:0000256" key="26">
    <source>
        <dbReference type="SAM" id="MobiDB-lite"/>
    </source>
</evidence>
<dbReference type="PANTHER" id="PTHR32282:SF27">
    <property type="entry name" value="PENICILLIN-BINDING PROTEIN 1A"/>
    <property type="match status" value="1"/>
</dbReference>
<dbReference type="EC" id="2.4.99.28" evidence="24"/>
<keyword evidence="21" id="KW-0511">Multifunctional enzyme</keyword>
<evidence type="ECO:0000256" key="12">
    <source>
        <dbReference type="ARBA" id="ARBA00022679"/>
    </source>
</evidence>
<evidence type="ECO:0000256" key="10">
    <source>
        <dbReference type="ARBA" id="ARBA00022670"/>
    </source>
</evidence>
<evidence type="ECO:0000256" key="6">
    <source>
        <dbReference type="ARBA" id="ARBA00018638"/>
    </source>
</evidence>
<dbReference type="Pfam" id="PF17092">
    <property type="entry name" value="PCB_OB"/>
    <property type="match status" value="1"/>
</dbReference>
<evidence type="ECO:0000256" key="18">
    <source>
        <dbReference type="ARBA" id="ARBA00022989"/>
    </source>
</evidence>
<evidence type="ECO:0000256" key="24">
    <source>
        <dbReference type="ARBA" id="ARBA00044770"/>
    </source>
</evidence>
<feature type="domain" description="Penicillin-binding protein OB-like" evidence="30">
    <location>
        <begin position="342"/>
        <end position="446"/>
    </location>
</feature>
<keyword evidence="32" id="KW-1185">Reference proteome</keyword>
<reference evidence="31 32" key="1">
    <citation type="submission" date="2024-03" db="EMBL/GenBank/DDBJ databases">
        <title>Novel species of the genus Variovorax.</title>
        <authorList>
            <person name="Liu Q."/>
            <person name="Xin Y.-H."/>
        </authorList>
    </citation>
    <scope>NUCLEOTIDE SEQUENCE [LARGE SCALE GENOMIC DNA]</scope>
    <source>
        <strain evidence="31 32">KACC 18901</strain>
    </source>
</reference>
<dbReference type="InterPro" id="IPR001264">
    <property type="entry name" value="Glyco_trans_51"/>
</dbReference>
<evidence type="ECO:0000256" key="23">
    <source>
        <dbReference type="ARBA" id="ARBA00034000"/>
    </source>
</evidence>
<dbReference type="SUPFAM" id="SSF56601">
    <property type="entry name" value="beta-lactamase/transpeptidase-like"/>
    <property type="match status" value="1"/>
</dbReference>
<evidence type="ECO:0000256" key="7">
    <source>
        <dbReference type="ARBA" id="ARBA00022475"/>
    </source>
</evidence>
<evidence type="ECO:0000259" key="29">
    <source>
        <dbReference type="Pfam" id="PF00912"/>
    </source>
</evidence>
<evidence type="ECO:0000256" key="21">
    <source>
        <dbReference type="ARBA" id="ARBA00023268"/>
    </source>
</evidence>
<evidence type="ECO:0000256" key="25">
    <source>
        <dbReference type="ARBA" id="ARBA00049902"/>
    </source>
</evidence>
<feature type="region of interest" description="Disordered" evidence="26">
    <location>
        <begin position="769"/>
        <end position="805"/>
    </location>
</feature>
<evidence type="ECO:0000256" key="22">
    <source>
        <dbReference type="ARBA" id="ARBA00023316"/>
    </source>
</evidence>
<accession>A0ABU8X3T8</accession>
<dbReference type="EC" id="3.4.16.4" evidence="5"/>
<evidence type="ECO:0000256" key="2">
    <source>
        <dbReference type="ARBA" id="ARBA00004752"/>
    </source>
</evidence>
<evidence type="ECO:0000256" key="15">
    <source>
        <dbReference type="ARBA" id="ARBA00022960"/>
    </source>
</evidence>
<evidence type="ECO:0000256" key="9">
    <source>
        <dbReference type="ARBA" id="ARBA00022645"/>
    </source>
</evidence>
<evidence type="ECO:0000313" key="31">
    <source>
        <dbReference type="EMBL" id="MEJ8854401.1"/>
    </source>
</evidence>
<dbReference type="RefSeq" id="WP_340334461.1">
    <property type="nucleotide sequence ID" value="NZ_JBBKZS010000002.1"/>
</dbReference>
<dbReference type="InterPro" id="IPR050396">
    <property type="entry name" value="Glycosyltr_51/Transpeptidase"/>
</dbReference>
<dbReference type="InterPro" id="IPR036950">
    <property type="entry name" value="PBP_transglycosylase"/>
</dbReference>
<keyword evidence="16" id="KW-0735">Signal-anchor</keyword>
<dbReference type="NCBIfam" id="TIGR02074">
    <property type="entry name" value="PBP_1a_fam"/>
    <property type="match status" value="1"/>
</dbReference>
<feature type="domain" description="Glycosyl transferase family 51" evidence="29">
    <location>
        <begin position="84"/>
        <end position="256"/>
    </location>
</feature>
<gene>
    <name evidence="31" type="ORF">WKW79_07470</name>
</gene>
<dbReference type="Gene3D" id="3.40.710.10">
    <property type="entry name" value="DD-peptidase/beta-lactamase superfamily"/>
    <property type="match status" value="2"/>
</dbReference>
<keyword evidence="15" id="KW-0133">Cell shape</keyword>
<feature type="transmembrane region" description="Helical" evidence="27">
    <location>
        <begin position="30"/>
        <end position="57"/>
    </location>
</feature>
<keyword evidence="18 27" id="KW-1133">Transmembrane helix</keyword>
<dbReference type="SUPFAM" id="SSF53955">
    <property type="entry name" value="Lysozyme-like"/>
    <property type="match status" value="1"/>
</dbReference>
<evidence type="ECO:0000313" key="32">
    <source>
        <dbReference type="Proteomes" id="UP001367030"/>
    </source>
</evidence>
<evidence type="ECO:0000256" key="17">
    <source>
        <dbReference type="ARBA" id="ARBA00022984"/>
    </source>
</evidence>
<comment type="catalytic activity">
    <reaction evidence="23">
        <text>Preferential cleavage: (Ac)2-L-Lys-D-Ala-|-D-Ala. Also transpeptidation of peptidyl-alanyl moieties that are N-acyl substituents of D-alanine.</text>
        <dbReference type="EC" id="3.4.16.4"/>
    </reaction>
</comment>
<dbReference type="InterPro" id="IPR001460">
    <property type="entry name" value="PCN-bd_Tpept"/>
</dbReference>
<comment type="subcellular location">
    <subcellularLocation>
        <location evidence="1">Cell inner membrane</location>
        <topology evidence="1">Single-pass type II membrane protein</topology>
    </subcellularLocation>
</comment>
<dbReference type="PANTHER" id="PTHR32282">
    <property type="entry name" value="BINDING PROTEIN TRANSPEPTIDASE, PUTATIVE-RELATED"/>
    <property type="match status" value="1"/>
</dbReference>
<protein>
    <recommendedName>
        <fullName evidence="6">Penicillin-binding protein 1A</fullName>
        <ecNumber evidence="24">2.4.99.28</ecNumber>
        <ecNumber evidence="5">3.4.16.4</ecNumber>
    </recommendedName>
</protein>
<evidence type="ECO:0000256" key="16">
    <source>
        <dbReference type="ARBA" id="ARBA00022968"/>
    </source>
</evidence>
<comment type="catalytic activity">
    <reaction evidence="25">
        <text>[GlcNAc-(1-&gt;4)-Mur2Ac(oyl-L-Ala-gamma-D-Glu-L-Lys-D-Ala-D-Ala)](n)-di-trans,octa-cis-undecaprenyl diphosphate + beta-D-GlcNAc-(1-&gt;4)-Mur2Ac(oyl-L-Ala-gamma-D-Glu-L-Lys-D-Ala-D-Ala)-di-trans,octa-cis-undecaprenyl diphosphate = [GlcNAc-(1-&gt;4)-Mur2Ac(oyl-L-Ala-gamma-D-Glu-L-Lys-D-Ala-D-Ala)](n+1)-di-trans,octa-cis-undecaprenyl diphosphate + di-trans,octa-cis-undecaprenyl diphosphate + H(+)</text>
        <dbReference type="Rhea" id="RHEA:23708"/>
        <dbReference type="Rhea" id="RHEA-COMP:9602"/>
        <dbReference type="Rhea" id="RHEA-COMP:9603"/>
        <dbReference type="ChEBI" id="CHEBI:15378"/>
        <dbReference type="ChEBI" id="CHEBI:58405"/>
        <dbReference type="ChEBI" id="CHEBI:60033"/>
        <dbReference type="ChEBI" id="CHEBI:78435"/>
        <dbReference type="EC" id="2.4.99.28"/>
    </reaction>
</comment>
<evidence type="ECO:0000256" key="4">
    <source>
        <dbReference type="ARBA" id="ARBA00007739"/>
    </source>
</evidence>
<keyword evidence="13 27" id="KW-0812">Transmembrane</keyword>
<comment type="pathway">
    <text evidence="2">Cell wall biogenesis; peptidoglycan biosynthesis.</text>
</comment>
<keyword evidence="10" id="KW-0645">Protease</keyword>
<proteinExistence type="inferred from homology"/>
<evidence type="ECO:0000256" key="13">
    <source>
        <dbReference type="ARBA" id="ARBA00022692"/>
    </source>
</evidence>
<comment type="caution">
    <text evidence="31">The sequence shown here is derived from an EMBL/GenBank/DDBJ whole genome shotgun (WGS) entry which is preliminary data.</text>
</comment>
<evidence type="ECO:0000256" key="5">
    <source>
        <dbReference type="ARBA" id="ARBA00012448"/>
    </source>
</evidence>
<comment type="similarity">
    <text evidence="4">In the N-terminal section; belongs to the glycosyltransferase 51 family.</text>
</comment>
<evidence type="ECO:0000256" key="3">
    <source>
        <dbReference type="ARBA" id="ARBA00007090"/>
    </source>
</evidence>
<keyword evidence="19 27" id="KW-0472">Membrane</keyword>
<keyword evidence="20" id="KW-0046">Antibiotic resistance</keyword>